<keyword evidence="3" id="KW-1185">Reference proteome</keyword>
<dbReference type="InterPro" id="IPR015943">
    <property type="entry name" value="WD40/YVTN_repeat-like_dom_sf"/>
</dbReference>
<organism evidence="2 3">
    <name type="scientific">Polystyrenella longa</name>
    <dbReference type="NCBI Taxonomy" id="2528007"/>
    <lineage>
        <taxon>Bacteria</taxon>
        <taxon>Pseudomonadati</taxon>
        <taxon>Planctomycetota</taxon>
        <taxon>Planctomycetia</taxon>
        <taxon>Planctomycetales</taxon>
        <taxon>Planctomycetaceae</taxon>
        <taxon>Polystyrenella</taxon>
    </lineage>
</organism>
<sequence length="345" mass="38134">MAASQGVVIVGGRNVTDNSDLFQCFEAETGEERWAFRQFAPGKVDYGNTPRATPLISEDHVWVAGAFGHIACLRLNDGEVVWKKHQQFEFEAAPMIWGHAGTPLLVEDRLIIHPGGPDSALVALNALTGKVLWETAGNPPGYSSLIVAEVHGRKQIIGYEEKALCGWDFESGKQLWSLIPPFKGDFNVPTPIYYDSKLFVATENNGARVYEFDPAGEIVPEPLMTFEDLAPDSHTPVIANGRLFGVWDGLFCLDWKNDLNPLWVNEEPSFSNYVSLVTDGKHVLATTVKSELILFDANASGPEPVDRLELTTDRTDTYAHPAFLGTDIFVRINKELCCLNLALQE</sequence>
<name>A0A518CHD0_9PLAN</name>
<dbReference type="EMBL" id="CP036281">
    <property type="protein sequence ID" value="QDU78635.1"/>
    <property type="molecule type" value="Genomic_DNA"/>
</dbReference>
<reference evidence="2 3" key="1">
    <citation type="submission" date="2019-02" db="EMBL/GenBank/DDBJ databases">
        <title>Deep-cultivation of Planctomycetes and their phenomic and genomic characterization uncovers novel biology.</title>
        <authorList>
            <person name="Wiegand S."/>
            <person name="Jogler M."/>
            <person name="Boedeker C."/>
            <person name="Pinto D."/>
            <person name="Vollmers J."/>
            <person name="Rivas-Marin E."/>
            <person name="Kohn T."/>
            <person name="Peeters S.H."/>
            <person name="Heuer A."/>
            <person name="Rast P."/>
            <person name="Oberbeckmann S."/>
            <person name="Bunk B."/>
            <person name="Jeske O."/>
            <person name="Meyerdierks A."/>
            <person name="Storesund J.E."/>
            <person name="Kallscheuer N."/>
            <person name="Luecker S."/>
            <person name="Lage O.M."/>
            <person name="Pohl T."/>
            <person name="Merkel B.J."/>
            <person name="Hornburger P."/>
            <person name="Mueller R.-W."/>
            <person name="Bruemmer F."/>
            <person name="Labrenz M."/>
            <person name="Spormann A.M."/>
            <person name="Op den Camp H."/>
            <person name="Overmann J."/>
            <person name="Amann R."/>
            <person name="Jetten M.S.M."/>
            <person name="Mascher T."/>
            <person name="Medema M.H."/>
            <person name="Devos D.P."/>
            <person name="Kaster A.-K."/>
            <person name="Ovreas L."/>
            <person name="Rohde M."/>
            <person name="Galperin M.Y."/>
            <person name="Jogler C."/>
        </authorList>
    </citation>
    <scope>NUCLEOTIDE SEQUENCE [LARGE SCALE GENOMIC DNA]</scope>
    <source>
        <strain evidence="2 3">Pla110</strain>
    </source>
</reference>
<evidence type="ECO:0000313" key="2">
    <source>
        <dbReference type="EMBL" id="QDU78635.1"/>
    </source>
</evidence>
<gene>
    <name evidence="2" type="ORF">Pla110_03390</name>
</gene>
<accession>A0A518CHD0</accession>
<dbReference type="PANTHER" id="PTHR34512:SF30">
    <property type="entry name" value="OUTER MEMBRANE PROTEIN ASSEMBLY FACTOR BAMB"/>
    <property type="match status" value="1"/>
</dbReference>
<dbReference type="Gene3D" id="2.130.10.10">
    <property type="entry name" value="YVTN repeat-like/Quinoprotein amine dehydrogenase"/>
    <property type="match status" value="1"/>
</dbReference>
<dbReference type="KEGG" id="plon:Pla110_03390"/>
<dbReference type="Pfam" id="PF13360">
    <property type="entry name" value="PQQ_2"/>
    <property type="match status" value="1"/>
</dbReference>
<feature type="domain" description="Pyrrolo-quinoline quinone repeat" evidence="1">
    <location>
        <begin position="4"/>
        <end position="136"/>
    </location>
</feature>
<dbReference type="Gene3D" id="2.40.10.480">
    <property type="match status" value="1"/>
</dbReference>
<dbReference type="SUPFAM" id="SSF50998">
    <property type="entry name" value="Quinoprotein alcohol dehydrogenase-like"/>
    <property type="match status" value="1"/>
</dbReference>
<protein>
    <submittedName>
        <fullName evidence="2">Outer membrane biogenesis protein BamB</fullName>
    </submittedName>
</protein>
<dbReference type="Proteomes" id="UP000317178">
    <property type="component" value="Chromosome"/>
</dbReference>
<proteinExistence type="predicted"/>
<evidence type="ECO:0000259" key="1">
    <source>
        <dbReference type="Pfam" id="PF13360"/>
    </source>
</evidence>
<evidence type="ECO:0000313" key="3">
    <source>
        <dbReference type="Proteomes" id="UP000317178"/>
    </source>
</evidence>
<dbReference type="AlphaFoldDB" id="A0A518CHD0"/>
<dbReference type="InterPro" id="IPR011047">
    <property type="entry name" value="Quinoprotein_ADH-like_sf"/>
</dbReference>
<dbReference type="InterPro" id="IPR002372">
    <property type="entry name" value="PQQ_rpt_dom"/>
</dbReference>
<dbReference type="PANTHER" id="PTHR34512">
    <property type="entry name" value="CELL SURFACE PROTEIN"/>
    <property type="match status" value="1"/>
</dbReference>